<dbReference type="PANTHER" id="PTHR45749:SF21">
    <property type="entry name" value="DUF4371 DOMAIN-CONTAINING PROTEIN"/>
    <property type="match status" value="1"/>
</dbReference>
<dbReference type="Proteomes" id="UP000230750">
    <property type="component" value="Unassembled WGS sequence"/>
</dbReference>
<evidence type="ECO:0000313" key="4">
    <source>
        <dbReference type="Proteomes" id="UP000230750"/>
    </source>
</evidence>
<dbReference type="InterPro" id="IPR012337">
    <property type="entry name" value="RNaseH-like_sf"/>
</dbReference>
<dbReference type="AlphaFoldDB" id="A0A2G8KZS2"/>
<evidence type="ECO:0000259" key="2">
    <source>
        <dbReference type="Pfam" id="PF05699"/>
    </source>
</evidence>
<dbReference type="SUPFAM" id="SSF53098">
    <property type="entry name" value="Ribonuclease H-like"/>
    <property type="match status" value="1"/>
</dbReference>
<keyword evidence="1" id="KW-1133">Transmembrane helix</keyword>
<keyword evidence="1" id="KW-0472">Membrane</keyword>
<comment type="caution">
    <text evidence="3">The sequence shown here is derived from an EMBL/GenBank/DDBJ whole genome shotgun (WGS) entry which is preliminary data.</text>
</comment>
<keyword evidence="1" id="KW-0812">Transmembrane</keyword>
<dbReference type="InterPro" id="IPR008906">
    <property type="entry name" value="HATC_C_dom"/>
</dbReference>
<sequence>MNYYLSDSNDMHKDYGDEGGLSHIIYMYIFCFGIISALLVIIMMIRCLLKLKKKAKAQFTKIECERRPSSMSAQDVLFKLNLFTDAYKSIGLAYKLLVTLPVSQVACEHSFSALKRIKNRLRSTMTQEHIEAFMLMSVEKKDLGQT</sequence>
<protein>
    <recommendedName>
        <fullName evidence="2">HAT C-terminal dimerisation domain-containing protein</fullName>
    </recommendedName>
</protein>
<dbReference type="PANTHER" id="PTHR45749">
    <property type="match status" value="1"/>
</dbReference>
<organism evidence="3 4">
    <name type="scientific">Stichopus japonicus</name>
    <name type="common">Sea cucumber</name>
    <dbReference type="NCBI Taxonomy" id="307972"/>
    <lineage>
        <taxon>Eukaryota</taxon>
        <taxon>Metazoa</taxon>
        <taxon>Echinodermata</taxon>
        <taxon>Eleutherozoa</taxon>
        <taxon>Echinozoa</taxon>
        <taxon>Holothuroidea</taxon>
        <taxon>Aspidochirotacea</taxon>
        <taxon>Aspidochirotida</taxon>
        <taxon>Stichopodidae</taxon>
        <taxon>Apostichopus</taxon>
    </lineage>
</organism>
<feature type="domain" description="HAT C-terminal dimerisation" evidence="2">
    <location>
        <begin position="69"/>
        <end position="136"/>
    </location>
</feature>
<feature type="transmembrane region" description="Helical" evidence="1">
    <location>
        <begin position="25"/>
        <end position="49"/>
    </location>
</feature>
<dbReference type="Pfam" id="PF05699">
    <property type="entry name" value="Dimer_Tnp_hAT"/>
    <property type="match status" value="1"/>
</dbReference>
<dbReference type="EMBL" id="MRZV01000288">
    <property type="protein sequence ID" value="PIK53410.1"/>
    <property type="molecule type" value="Genomic_DNA"/>
</dbReference>
<gene>
    <name evidence="3" type="ORF">BSL78_09693</name>
</gene>
<proteinExistence type="predicted"/>
<evidence type="ECO:0000256" key="1">
    <source>
        <dbReference type="SAM" id="Phobius"/>
    </source>
</evidence>
<reference evidence="3 4" key="1">
    <citation type="journal article" date="2017" name="PLoS Biol.">
        <title>The sea cucumber genome provides insights into morphological evolution and visceral regeneration.</title>
        <authorList>
            <person name="Zhang X."/>
            <person name="Sun L."/>
            <person name="Yuan J."/>
            <person name="Sun Y."/>
            <person name="Gao Y."/>
            <person name="Zhang L."/>
            <person name="Li S."/>
            <person name="Dai H."/>
            <person name="Hamel J.F."/>
            <person name="Liu C."/>
            <person name="Yu Y."/>
            <person name="Liu S."/>
            <person name="Lin W."/>
            <person name="Guo K."/>
            <person name="Jin S."/>
            <person name="Xu P."/>
            <person name="Storey K.B."/>
            <person name="Huan P."/>
            <person name="Zhang T."/>
            <person name="Zhou Y."/>
            <person name="Zhang J."/>
            <person name="Lin C."/>
            <person name="Li X."/>
            <person name="Xing L."/>
            <person name="Huo D."/>
            <person name="Sun M."/>
            <person name="Wang L."/>
            <person name="Mercier A."/>
            <person name="Li F."/>
            <person name="Yang H."/>
            <person name="Xiang J."/>
        </authorList>
    </citation>
    <scope>NUCLEOTIDE SEQUENCE [LARGE SCALE GENOMIC DNA]</scope>
    <source>
        <strain evidence="3">Shaxun</strain>
        <tissue evidence="3">Muscle</tissue>
    </source>
</reference>
<dbReference type="OrthoDB" id="6606903at2759"/>
<evidence type="ECO:0000313" key="3">
    <source>
        <dbReference type="EMBL" id="PIK53410.1"/>
    </source>
</evidence>
<dbReference type="GO" id="GO:0046983">
    <property type="term" value="F:protein dimerization activity"/>
    <property type="evidence" value="ECO:0007669"/>
    <property type="project" value="InterPro"/>
</dbReference>
<accession>A0A2G8KZS2</accession>
<name>A0A2G8KZS2_STIJA</name>
<keyword evidence="4" id="KW-1185">Reference proteome</keyword>